<dbReference type="InterPro" id="IPR018511">
    <property type="entry name" value="Hemolysin-typ_Ca-bd_CS"/>
</dbReference>
<keyword evidence="7" id="KW-0472">Membrane</keyword>
<dbReference type="PRINTS" id="PR01488">
    <property type="entry name" value="RTXTOXINA"/>
</dbReference>
<dbReference type="PANTHER" id="PTHR38340:SF1">
    <property type="entry name" value="S-LAYER PROTEIN"/>
    <property type="match status" value="1"/>
</dbReference>
<dbReference type="PANTHER" id="PTHR38340">
    <property type="entry name" value="S-LAYER PROTEIN"/>
    <property type="match status" value="1"/>
</dbReference>
<evidence type="ECO:0000256" key="5">
    <source>
        <dbReference type="ARBA" id="ARBA00022737"/>
    </source>
</evidence>
<evidence type="ECO:0000256" key="6">
    <source>
        <dbReference type="ARBA" id="ARBA00023026"/>
    </source>
</evidence>
<protein>
    <submittedName>
        <fullName evidence="8">Calcium-binding protein</fullName>
    </submittedName>
</protein>
<dbReference type="PRINTS" id="PR00313">
    <property type="entry name" value="CABNDNGRPT"/>
</dbReference>
<dbReference type="GO" id="GO:0005576">
    <property type="term" value="C:extracellular region"/>
    <property type="evidence" value="ECO:0007669"/>
    <property type="project" value="UniProtKB-SubCell"/>
</dbReference>
<organism evidence="8 9">
    <name type="scientific">Pararobbsia silviterrae</name>
    <dbReference type="NCBI Taxonomy" id="1792498"/>
    <lineage>
        <taxon>Bacteria</taxon>
        <taxon>Pseudomonadati</taxon>
        <taxon>Pseudomonadota</taxon>
        <taxon>Betaproteobacteria</taxon>
        <taxon>Burkholderiales</taxon>
        <taxon>Burkholderiaceae</taxon>
        <taxon>Pararobbsia</taxon>
    </lineage>
</organism>
<evidence type="ECO:0000256" key="2">
    <source>
        <dbReference type="ARBA" id="ARBA00004613"/>
    </source>
</evidence>
<dbReference type="InterPro" id="IPR011049">
    <property type="entry name" value="Serralysin-like_metalloprot_C"/>
</dbReference>
<comment type="caution">
    <text evidence="8">The sequence shown here is derived from an EMBL/GenBank/DDBJ whole genome shotgun (WGS) entry which is preliminary data.</text>
</comment>
<dbReference type="InterPro" id="IPR050557">
    <property type="entry name" value="RTX_toxin/Mannuronan_C5-epim"/>
</dbReference>
<dbReference type="OrthoDB" id="8731939at2"/>
<proteinExistence type="predicted"/>
<accession>A0A494Y7R3</accession>
<dbReference type="Gene3D" id="2.150.10.10">
    <property type="entry name" value="Serralysin-like metalloprotease, C-terminal"/>
    <property type="match status" value="8"/>
</dbReference>
<evidence type="ECO:0000256" key="7">
    <source>
        <dbReference type="ARBA" id="ARBA00023136"/>
    </source>
</evidence>
<sequence>MPALIRKATLEEYRRRVQVGGLAEIERVYAELDAQGYHYAGWAKGVETGSTMTGTSALGFLTETTWRGWGMPQCEPMPPERVNKIRVDMADRYLHTLISIAEHNGNVLSGKLDFTQVREFHKEVFELNGLGIENWTLEIPMALIRKTEGDVAVEKTWARLRDTSGDGLDALAECSLLALRILNLKYSTDPKIASEATKWLELTPGFGNLQQIGTALAVAYDTIAGTYGHASLAPAQTERKRDDIKLLAMSSTLKNGVKATVSISHPVTHVASVYEISTRQITLGPAAGGTLVTTTHTPTGQTFYDLRSQDGTTSRGNVAANGHLAFMADGKEHVFSGTTYLGSFDPSHRTGTLANGRHGLYTYERDSGLIVARESVIAGSPVAGYHAMQTSADGQTWSAPTYRFENLNAATAADRAAWEALSRGDISTGTFENLVNASTDYLAHRTARVMMPGVSLVDLMPLGAFYESRSPQHDTAAPIAERTFRVFDGAGVGLSATDLIACDLDRNGALEGSELSGLTAWRDWNEDGVVDTDDARGNEMTTLAAAMASAGLTRLSAHDDALRTSGNARYRALSERMASAPTNPKCAPILPAAAVSQYAVVSGKANVFGSPIGVVYWRPNQIRISQDQRSMIGTDLDDRFDVRYYAIHDRKLFNLSLIQNFYAGAGNDTMGGSERNDKLWGGKGNDLLLGGAGGDRLYGEEGDDELGGGIGPDLLDGGTGIDRLFGGDGNDILIGGGGADLLVGDAHDDALEGGEGADRLFGGVGDDILNGGAGDDVLFGFTATNDPKQALAPGESDNDTMFAGDGNDEASGGVGHDLIDGQGGDDTLFGDDGNDCLFGDAGNDTLNGGSGHDTMSGGTGEDRLFGGTGNDRMWGGDGNDVMGGYWGNADTPATLAAGETDDDWLYGGAGDDLLLGGLGHDVLWGGIGHDELQGGDGHDALYGEADNDRMFGDAGDDVLYGGDGDDVLFGFTPTNSTKQTLSAGETDDDALYGGAGHDRLVGGSGRDYLDGGAGADDMRGGLGDDSYIVNSANDVIVERENEGYDTVVSSTSYILDAHVEALHLVEGARIHGTGNSADNRIVGNREDNILDGVTGADTMIGGAGNDTYYVDDLGDRVVETAAEGVDTVNTTIRYTLGAHVENLTLLDFVTPEVGVVDGVDVLVYGYPKANELDYTQGDAVPGYIGTCGLTAIANLSVQAKRPVSEHTVIQRAIENGWCETDQSTPEHRRGGSNIANQQALLTSIGIRSDTIAGYDEQAIANLIKGGRGVVVGVDSNTLWGTAGSARRAKADHVVTVTGVACDAKTGALAGFYIADSGRGRVRDMTRFVAIGDFRAAANVPNAHAIYTKDPIKLWDEDIDATGNALDNRIVGNRGDNRLHGGAGNDVLIGGAGNDTYSFERGSGEDTIIDFDGTTGNVDMIRYGEGISSEDLWFWRVGADLEIRVAGTADRQTVKDWYGGADHRIEIVYTADRDVLRSELVDTLVEAMASFDVPQGGLFTPPSNAAAVLAVPRTNAWI</sequence>
<comment type="subcellular location">
    <subcellularLocation>
        <location evidence="1">Membrane</location>
    </subcellularLocation>
    <subcellularLocation>
        <location evidence="2">Secreted</location>
    </subcellularLocation>
</comment>
<evidence type="ECO:0000313" key="8">
    <source>
        <dbReference type="EMBL" id="RKP56661.1"/>
    </source>
</evidence>
<keyword evidence="3" id="KW-0964">Secreted</keyword>
<dbReference type="Proteomes" id="UP000270342">
    <property type="component" value="Unassembled WGS sequence"/>
</dbReference>
<dbReference type="RefSeq" id="WP_121085876.1">
    <property type="nucleotide sequence ID" value="NZ_RBZU01000003.1"/>
</dbReference>
<dbReference type="EMBL" id="RBZU01000003">
    <property type="protein sequence ID" value="RKP56661.1"/>
    <property type="molecule type" value="Genomic_DNA"/>
</dbReference>
<gene>
    <name evidence="8" type="ORF">D7S86_09960</name>
</gene>
<dbReference type="InterPro" id="IPR001343">
    <property type="entry name" value="Hemolysn_Ca-bd"/>
</dbReference>
<keyword evidence="9" id="KW-1185">Reference proteome</keyword>
<keyword evidence="4" id="KW-0800">Toxin</keyword>
<dbReference type="InterPro" id="IPR003995">
    <property type="entry name" value="RTX_toxin_determinant-A"/>
</dbReference>
<dbReference type="PROSITE" id="PS00330">
    <property type="entry name" value="HEMOLYSIN_CALCIUM"/>
    <property type="match status" value="9"/>
</dbReference>
<dbReference type="GO" id="GO:0090729">
    <property type="term" value="F:toxin activity"/>
    <property type="evidence" value="ECO:0007669"/>
    <property type="project" value="UniProtKB-KW"/>
</dbReference>
<name>A0A494Y7R3_9BURK</name>
<dbReference type="GO" id="GO:0005509">
    <property type="term" value="F:calcium ion binding"/>
    <property type="evidence" value="ECO:0007669"/>
    <property type="project" value="InterPro"/>
</dbReference>
<keyword evidence="6" id="KW-0843">Virulence</keyword>
<dbReference type="Pfam" id="PF00353">
    <property type="entry name" value="HemolysinCabind"/>
    <property type="match status" value="9"/>
</dbReference>
<reference evidence="8 9" key="1">
    <citation type="submission" date="2018-10" db="EMBL/GenBank/DDBJ databases">
        <title>Robbsia sp. DHC34, isolated from soil.</title>
        <authorList>
            <person name="Gao Z.-H."/>
            <person name="Qiu L.-H."/>
        </authorList>
    </citation>
    <scope>NUCLEOTIDE SEQUENCE [LARGE SCALE GENOMIC DNA]</scope>
    <source>
        <strain evidence="8 9">DHC34</strain>
    </source>
</reference>
<evidence type="ECO:0000313" key="9">
    <source>
        <dbReference type="Proteomes" id="UP000270342"/>
    </source>
</evidence>
<keyword evidence="5" id="KW-0677">Repeat</keyword>
<dbReference type="GO" id="GO:0016020">
    <property type="term" value="C:membrane"/>
    <property type="evidence" value="ECO:0007669"/>
    <property type="project" value="UniProtKB-SubCell"/>
</dbReference>
<evidence type="ECO:0000256" key="4">
    <source>
        <dbReference type="ARBA" id="ARBA00022656"/>
    </source>
</evidence>
<evidence type="ECO:0000256" key="1">
    <source>
        <dbReference type="ARBA" id="ARBA00004370"/>
    </source>
</evidence>
<evidence type="ECO:0000256" key="3">
    <source>
        <dbReference type="ARBA" id="ARBA00022525"/>
    </source>
</evidence>
<dbReference type="SUPFAM" id="SSF51120">
    <property type="entry name" value="beta-Roll"/>
    <property type="match status" value="4"/>
</dbReference>